<dbReference type="AlphaFoldDB" id="D0N548"/>
<name>D0N548_PHYIT</name>
<evidence type="ECO:0000256" key="1">
    <source>
        <dbReference type="SAM" id="SignalP"/>
    </source>
</evidence>
<feature type="signal peptide" evidence="1">
    <location>
        <begin position="1"/>
        <end position="18"/>
    </location>
</feature>
<dbReference type="EMBL" id="DS028125">
    <property type="protein sequence ID" value="EEY70006.1"/>
    <property type="molecule type" value="Genomic_DNA"/>
</dbReference>
<keyword evidence="3" id="KW-1185">Reference proteome</keyword>
<dbReference type="RefSeq" id="XP_002998653.1">
    <property type="nucleotide sequence ID" value="XM_002998607.1"/>
</dbReference>
<organism evidence="2 3">
    <name type="scientific">Phytophthora infestans (strain T30-4)</name>
    <name type="common">Potato late blight agent</name>
    <dbReference type="NCBI Taxonomy" id="403677"/>
    <lineage>
        <taxon>Eukaryota</taxon>
        <taxon>Sar</taxon>
        <taxon>Stramenopiles</taxon>
        <taxon>Oomycota</taxon>
        <taxon>Peronosporomycetes</taxon>
        <taxon>Peronosporales</taxon>
        <taxon>Peronosporaceae</taxon>
        <taxon>Phytophthora</taxon>
    </lineage>
</organism>
<reference evidence="3" key="1">
    <citation type="journal article" date="2009" name="Nature">
        <title>Genome sequence and analysis of the Irish potato famine pathogen Phytophthora infestans.</title>
        <authorList>
            <consortium name="The Broad Institute Genome Sequencing Platform"/>
            <person name="Haas B.J."/>
            <person name="Kamoun S."/>
            <person name="Zody M.C."/>
            <person name="Jiang R.H."/>
            <person name="Handsaker R.E."/>
            <person name="Cano L.M."/>
            <person name="Grabherr M."/>
            <person name="Kodira C.D."/>
            <person name="Raffaele S."/>
            <person name="Torto-Alalibo T."/>
            <person name="Bozkurt T.O."/>
            <person name="Ah-Fong A.M."/>
            <person name="Alvarado L."/>
            <person name="Anderson V.L."/>
            <person name="Armstrong M.R."/>
            <person name="Avrova A."/>
            <person name="Baxter L."/>
            <person name="Beynon J."/>
            <person name="Boevink P.C."/>
            <person name="Bollmann S.R."/>
            <person name="Bos J.I."/>
            <person name="Bulone V."/>
            <person name="Cai G."/>
            <person name="Cakir C."/>
            <person name="Carrington J.C."/>
            <person name="Chawner M."/>
            <person name="Conti L."/>
            <person name="Costanzo S."/>
            <person name="Ewan R."/>
            <person name="Fahlgren N."/>
            <person name="Fischbach M.A."/>
            <person name="Fugelstad J."/>
            <person name="Gilroy E.M."/>
            <person name="Gnerre S."/>
            <person name="Green P.J."/>
            <person name="Grenville-Briggs L.J."/>
            <person name="Griffith J."/>
            <person name="Grunwald N.J."/>
            <person name="Horn K."/>
            <person name="Horner N.R."/>
            <person name="Hu C.H."/>
            <person name="Huitema E."/>
            <person name="Jeong D.H."/>
            <person name="Jones A.M."/>
            <person name="Jones J.D."/>
            <person name="Jones R.W."/>
            <person name="Karlsson E.K."/>
            <person name="Kunjeti S.G."/>
            <person name="Lamour K."/>
            <person name="Liu Z."/>
            <person name="Ma L."/>
            <person name="Maclean D."/>
            <person name="Chibucos M.C."/>
            <person name="McDonald H."/>
            <person name="McWalters J."/>
            <person name="Meijer H.J."/>
            <person name="Morgan W."/>
            <person name="Morris P.F."/>
            <person name="Munro C.A."/>
            <person name="O'Neill K."/>
            <person name="Ospina-Giraldo M."/>
            <person name="Pinzon A."/>
            <person name="Pritchard L."/>
            <person name="Ramsahoye B."/>
            <person name="Ren Q."/>
            <person name="Restrepo S."/>
            <person name="Roy S."/>
            <person name="Sadanandom A."/>
            <person name="Savidor A."/>
            <person name="Schornack S."/>
            <person name="Schwartz D.C."/>
            <person name="Schumann U.D."/>
            <person name="Schwessinger B."/>
            <person name="Seyer L."/>
            <person name="Sharpe T."/>
            <person name="Silvar C."/>
            <person name="Song J."/>
            <person name="Studholme D.J."/>
            <person name="Sykes S."/>
            <person name="Thines M."/>
            <person name="van de Vondervoort P.J."/>
            <person name="Phuntumart V."/>
            <person name="Wawra S."/>
            <person name="Weide R."/>
            <person name="Win J."/>
            <person name="Young C."/>
            <person name="Zhou S."/>
            <person name="Fry W."/>
            <person name="Meyers B.C."/>
            <person name="van West P."/>
            <person name="Ristaino J."/>
            <person name="Govers F."/>
            <person name="Birch P.R."/>
            <person name="Whisson S.C."/>
            <person name="Judelson H.S."/>
            <person name="Nusbaum C."/>
        </authorList>
    </citation>
    <scope>NUCLEOTIDE SEQUENCE [LARGE SCALE GENOMIC DNA]</scope>
    <source>
        <strain evidence="3">T30-4</strain>
    </source>
</reference>
<evidence type="ECO:0008006" key="4">
    <source>
        <dbReference type="Google" id="ProtNLM"/>
    </source>
</evidence>
<evidence type="ECO:0000313" key="2">
    <source>
        <dbReference type="EMBL" id="EEY70006.1"/>
    </source>
</evidence>
<feature type="chain" id="PRO_5003012964" description="Secreted protein" evidence="1">
    <location>
        <begin position="19"/>
        <end position="100"/>
    </location>
</feature>
<keyword evidence="1" id="KW-0732">Signal</keyword>
<evidence type="ECO:0000313" key="3">
    <source>
        <dbReference type="Proteomes" id="UP000006643"/>
    </source>
</evidence>
<dbReference type="KEGG" id="pif:PITG_22803"/>
<dbReference type="HOGENOM" id="CLU_2311651_0_0_1"/>
<proteinExistence type="predicted"/>
<gene>
    <name evidence="2" type="ORF">PITG_22803</name>
</gene>
<accession>D0N548</accession>
<dbReference type="Proteomes" id="UP000006643">
    <property type="component" value="Unassembled WGS sequence"/>
</dbReference>
<dbReference type="InParanoid" id="D0N548"/>
<sequence>MGRLPLAIFVGSSAVVTASSVEAEAQNILGGTPCGNFRFVYCGWDVLARKSNAHAVVHSVIVVGAVGVGCVEDVIMREGDDSAYYAVTAGRPRQPAECGR</sequence>
<protein>
    <recommendedName>
        <fullName evidence="4">Secreted protein</fullName>
    </recommendedName>
</protein>
<dbReference type="GeneID" id="9471836"/>
<dbReference type="VEuPathDB" id="FungiDB:PITG_22803"/>